<evidence type="ECO:0000259" key="2">
    <source>
        <dbReference type="Pfam" id="PF07589"/>
    </source>
</evidence>
<keyword evidence="1" id="KW-0732">Signal</keyword>
<dbReference type="Proteomes" id="UP000266426">
    <property type="component" value="Unassembled WGS sequence"/>
</dbReference>
<dbReference type="Pfam" id="PF07589">
    <property type="entry name" value="PEP-CTERM"/>
    <property type="match status" value="1"/>
</dbReference>
<proteinExistence type="predicted"/>
<comment type="caution">
    <text evidence="3">The sequence shown here is derived from an EMBL/GenBank/DDBJ whole genome shotgun (WGS) entry which is preliminary data.</text>
</comment>
<protein>
    <submittedName>
        <fullName evidence="3">PEP-CTERM sorting domain-containing protein</fullName>
    </submittedName>
</protein>
<name>A0A3A4R5W3_9BACT</name>
<feature type="signal peptide" evidence="1">
    <location>
        <begin position="1"/>
        <end position="21"/>
    </location>
</feature>
<feature type="chain" id="PRO_5017212756" evidence="1">
    <location>
        <begin position="22"/>
        <end position="270"/>
    </location>
</feature>
<dbReference type="AlphaFoldDB" id="A0A3A4R5W3"/>
<evidence type="ECO:0000313" key="3">
    <source>
        <dbReference type="EMBL" id="RJP56861.1"/>
    </source>
</evidence>
<gene>
    <name evidence="3" type="ORF">C4541_11285</name>
</gene>
<sequence length="270" mass="29143">MKKFTVLSLLVLLFSASNVIAAHNTYNSFVITQTDPYSMTGNSTVVNLLKTPQSGYSEIAFFESADDLSMISFQGQTPFDIQTSLISNPIIGGAADLLGITSTQALSYIGNGPATMFLDAYNGSRNIFDPIFSNYSALVFDVKNMGSAAVDVYFRLGPGDMYSPYAIYSSTDEFYNLVPANIITIAAGDTATFKFDLGQSVSDPNVIWDFANNPSSQFYVRFAPNSATSFNVAVDNIGLLSAASNPLPEPSAMILFGLGVMVKLVYRKKN</sequence>
<reference evidence="3 4" key="1">
    <citation type="journal article" date="2017" name="ISME J.">
        <title>Energy and carbon metabolisms in a deep terrestrial subsurface fluid microbial community.</title>
        <authorList>
            <person name="Momper L."/>
            <person name="Jungbluth S.P."/>
            <person name="Lee M.D."/>
            <person name="Amend J.P."/>
        </authorList>
    </citation>
    <scope>NUCLEOTIDE SEQUENCE [LARGE SCALE GENOMIC DNA]</scope>
    <source>
        <strain evidence="3">SURF_26</strain>
    </source>
</reference>
<dbReference type="InterPro" id="IPR013424">
    <property type="entry name" value="Ice-binding_C"/>
</dbReference>
<accession>A0A3A4R5W3</accession>
<evidence type="ECO:0000313" key="4">
    <source>
        <dbReference type="Proteomes" id="UP000266426"/>
    </source>
</evidence>
<dbReference type="EMBL" id="QZJZ01000089">
    <property type="protein sequence ID" value="RJP56861.1"/>
    <property type="molecule type" value="Genomic_DNA"/>
</dbReference>
<evidence type="ECO:0000256" key="1">
    <source>
        <dbReference type="SAM" id="SignalP"/>
    </source>
</evidence>
<feature type="domain" description="Ice-binding protein C-terminal" evidence="2">
    <location>
        <begin position="248"/>
        <end position="269"/>
    </location>
</feature>
<organism evidence="3 4">
    <name type="scientific">Candidatus Auribacter fodinae</name>
    <dbReference type="NCBI Taxonomy" id="2093366"/>
    <lineage>
        <taxon>Bacteria</taxon>
        <taxon>Pseudomonadati</taxon>
        <taxon>Candidatus Auribacterota</taxon>
        <taxon>Candidatus Auribacteria</taxon>
        <taxon>Candidatus Auribacterales</taxon>
        <taxon>Candidatus Auribacteraceae</taxon>
        <taxon>Candidatus Auribacter</taxon>
    </lineage>
</organism>